<comment type="caution">
    <text evidence="7">The sequence shown here is derived from an EMBL/GenBank/DDBJ whole genome shotgun (WGS) entry which is preliminary data.</text>
</comment>
<dbReference type="Pfam" id="PF00300">
    <property type="entry name" value="His_Phos_1"/>
    <property type="match status" value="1"/>
</dbReference>
<dbReference type="EC" id="3.1.3.46" evidence="2"/>
<organism evidence="7 8">
    <name type="scientific">Arxiozyma heterogenica</name>
    <dbReference type="NCBI Taxonomy" id="278026"/>
    <lineage>
        <taxon>Eukaryota</taxon>
        <taxon>Fungi</taxon>
        <taxon>Dikarya</taxon>
        <taxon>Ascomycota</taxon>
        <taxon>Saccharomycotina</taxon>
        <taxon>Saccharomycetes</taxon>
        <taxon>Saccharomycetales</taxon>
        <taxon>Saccharomycetaceae</taxon>
        <taxon>Arxiozyma</taxon>
    </lineage>
</organism>
<evidence type="ECO:0000256" key="5">
    <source>
        <dbReference type="ARBA" id="ARBA00022840"/>
    </source>
</evidence>
<dbReference type="SMART" id="SM00855">
    <property type="entry name" value="PGAM"/>
    <property type="match status" value="1"/>
</dbReference>
<dbReference type="GO" id="GO:0004331">
    <property type="term" value="F:fructose-2,6-bisphosphate 2-phosphatase activity"/>
    <property type="evidence" value="ECO:0007669"/>
    <property type="project" value="UniProtKB-EC"/>
</dbReference>
<dbReference type="GO" id="GO:0006003">
    <property type="term" value="P:fructose 2,6-bisphosphate metabolic process"/>
    <property type="evidence" value="ECO:0007669"/>
    <property type="project" value="InterPro"/>
</dbReference>
<dbReference type="GO" id="GO:0005524">
    <property type="term" value="F:ATP binding"/>
    <property type="evidence" value="ECO:0007669"/>
    <property type="project" value="UniProtKB-KW"/>
</dbReference>
<keyword evidence="8" id="KW-1185">Reference proteome</keyword>
<dbReference type="FunFam" id="3.40.50.1240:FF:000005">
    <property type="entry name" value="GpmB, Fructose-2,6-bisphosphatase"/>
    <property type="match status" value="1"/>
</dbReference>
<comment type="similarity">
    <text evidence="1">In the C-terminal section; belongs to the phosphoglycerate mutase family.</text>
</comment>
<dbReference type="InterPro" id="IPR001345">
    <property type="entry name" value="PG/BPGM_mutase_AS"/>
</dbReference>
<evidence type="ECO:0000313" key="7">
    <source>
        <dbReference type="EMBL" id="KAK5779571.1"/>
    </source>
</evidence>
<dbReference type="PANTHER" id="PTHR10606">
    <property type="entry name" value="6-PHOSPHOFRUCTO-2-KINASE/FRUCTOSE-2,6-BISPHOSPHATASE"/>
    <property type="match status" value="1"/>
</dbReference>
<proteinExistence type="inferred from homology"/>
<dbReference type="Proteomes" id="UP001306508">
    <property type="component" value="Unassembled WGS sequence"/>
</dbReference>
<dbReference type="GO" id="GO:0003873">
    <property type="term" value="F:6-phosphofructo-2-kinase activity"/>
    <property type="evidence" value="ECO:0007669"/>
    <property type="project" value="TreeGrafter"/>
</dbReference>
<evidence type="ECO:0000313" key="8">
    <source>
        <dbReference type="Proteomes" id="UP001306508"/>
    </source>
</evidence>
<evidence type="ECO:0000256" key="4">
    <source>
        <dbReference type="ARBA" id="ARBA00022801"/>
    </source>
</evidence>
<dbReference type="PROSITE" id="PS00175">
    <property type="entry name" value="PG_MUTASE"/>
    <property type="match status" value="1"/>
</dbReference>
<dbReference type="PIRSF" id="PIRSF000709">
    <property type="entry name" value="6PFK_2-Ptase"/>
    <property type="match status" value="1"/>
</dbReference>
<dbReference type="CDD" id="cd07067">
    <property type="entry name" value="HP_PGM_like"/>
    <property type="match status" value="1"/>
</dbReference>
<dbReference type="AlphaFoldDB" id="A0AAN7W291"/>
<keyword evidence="4" id="KW-0378">Hydrolase</keyword>
<feature type="binding site" evidence="6">
    <location>
        <position position="242"/>
    </location>
    <ligand>
        <name>substrate</name>
    </ligand>
</feature>
<keyword evidence="3" id="KW-0547">Nucleotide-binding</keyword>
<dbReference type="GO" id="GO:0005829">
    <property type="term" value="C:cytosol"/>
    <property type="evidence" value="ECO:0007669"/>
    <property type="project" value="TreeGrafter"/>
</dbReference>
<dbReference type="InterPro" id="IPR003094">
    <property type="entry name" value="6Pfruct_kin"/>
</dbReference>
<dbReference type="Gene3D" id="3.40.50.1240">
    <property type="entry name" value="Phosphoglycerate mutase-like"/>
    <property type="match status" value="1"/>
</dbReference>
<name>A0AAN7W291_9SACH</name>
<evidence type="ECO:0000256" key="1">
    <source>
        <dbReference type="ARBA" id="ARBA00008408"/>
    </source>
</evidence>
<feature type="binding site" evidence="6">
    <location>
        <begin position="191"/>
        <end position="198"/>
    </location>
    <ligand>
        <name>substrate</name>
    </ligand>
</feature>
<gene>
    <name evidence="7" type="ORF">RI543_003463</name>
</gene>
<reference evidence="8" key="1">
    <citation type="submission" date="2023-07" db="EMBL/GenBank/DDBJ databases">
        <title>A draft genome of Kazachstania heterogenica Y-27499.</title>
        <authorList>
            <person name="Donic C."/>
            <person name="Kralova J.S."/>
            <person name="Fidel L."/>
            <person name="Ben-Dor S."/>
            <person name="Jung S."/>
        </authorList>
    </citation>
    <scope>NUCLEOTIDE SEQUENCE [LARGE SCALE GENOMIC DNA]</scope>
    <source>
        <strain evidence="8">Y27499</strain>
    </source>
</reference>
<dbReference type="SUPFAM" id="SSF53254">
    <property type="entry name" value="Phosphoglycerate mutase-like"/>
    <property type="match status" value="1"/>
</dbReference>
<evidence type="ECO:0000256" key="6">
    <source>
        <dbReference type="PIRSR" id="PIRSR613078-2"/>
    </source>
</evidence>
<protein>
    <recommendedName>
        <fullName evidence="2">fructose-2,6-bisphosphate 2-phosphatase</fullName>
        <ecNumber evidence="2">3.1.3.46</ecNumber>
    </recommendedName>
</protein>
<evidence type="ECO:0000256" key="2">
    <source>
        <dbReference type="ARBA" id="ARBA00013067"/>
    </source>
</evidence>
<dbReference type="InterPro" id="IPR013078">
    <property type="entry name" value="His_Pase_superF_clade-1"/>
</dbReference>
<dbReference type="InterPro" id="IPR029033">
    <property type="entry name" value="His_PPase_superfam"/>
</dbReference>
<keyword evidence="5" id="KW-0067">ATP-binding</keyword>
<sequence length="413" mass="47769">MTLRTIDGIENKKLCLIMVTKNERDRRFLTQKLIRYMGWLAIKCKVFKDKDNTGCSIDINDVITNICEWFREEHSIIAILNIYDINLCNGSQYDQTFKKHHIDTLFIEYIGDDLNSINCNAINNTYIKRVGDTSDDIISNSKILNGQLSYVILRKESKDTLINKVDNYLQTRVIFYILNINMENKSIWLSRHGESMYNLEEKIGGDSSLSPRGHKYAQLLPNLIKCQVGDLPLVVWTSTLRRTQETARFLPYKKLAWKALDELDAGVCDGMTYKEIEQVYPEDFKARDEDKYQYRYRGGESYADVVNRIEPVIMELERQDNVLIITHQAVLRCIYAYFMNVPQGESPWMTIPLHTLIKLTPTIDGVKVTRFKTDIPAVSTYKEKGSSDITDMPSTLSSKYANILEEVSDIQNI</sequence>
<dbReference type="EMBL" id="JAWIZZ010000047">
    <property type="protein sequence ID" value="KAK5779571.1"/>
    <property type="molecule type" value="Genomic_DNA"/>
</dbReference>
<dbReference type="PANTHER" id="PTHR10606:SF44">
    <property type="entry name" value="6-PHOSPHOFRUCTO 2-KINASE_FRUCTOSE 2,6-BISPHOSPHATASE LONG FORM"/>
    <property type="match status" value="1"/>
</dbReference>
<accession>A0AAN7W291</accession>
<evidence type="ECO:0000256" key="3">
    <source>
        <dbReference type="ARBA" id="ARBA00022741"/>
    </source>
</evidence>